<name>A0A9Q4GMA1_9CORY</name>
<evidence type="ECO:0000313" key="2">
    <source>
        <dbReference type="EMBL" id="MBK1843215.1"/>
    </source>
</evidence>
<proteinExistence type="predicted"/>
<dbReference type="EMBL" id="JAPMKX010000004">
    <property type="protein sequence ID" value="MCX7538703.1"/>
    <property type="molecule type" value="Genomic_DNA"/>
</dbReference>
<reference evidence="3" key="2">
    <citation type="submission" date="2022-11" db="EMBL/GenBank/DDBJ databases">
        <title>Corynebacterium sp. isolated from Penguins.</title>
        <authorList>
            <person name="Sedlar K."/>
            <person name="Svec P."/>
        </authorList>
    </citation>
    <scope>NUCLEOTIDE SEQUENCE</scope>
    <source>
        <strain evidence="3">P5875</strain>
    </source>
</reference>
<comment type="caution">
    <text evidence="3">The sequence shown here is derived from an EMBL/GenBank/DDBJ whole genome shotgun (WGS) entry which is preliminary data.</text>
</comment>
<evidence type="ECO:0000313" key="4">
    <source>
        <dbReference type="Proteomes" id="UP000650005"/>
    </source>
</evidence>
<dbReference type="Pfam" id="PF21831">
    <property type="entry name" value="DUF6891"/>
    <property type="match status" value="1"/>
</dbReference>
<reference evidence="2" key="1">
    <citation type="submission" date="2021-01" db="EMBL/GenBank/DDBJ databases">
        <title>Characterization of Corynebacterium spp. from penguins.</title>
        <authorList>
            <person name="Svec P."/>
        </authorList>
    </citation>
    <scope>NUCLEOTIDE SEQUENCE</scope>
    <source>
        <strain evidence="2">CCM 8835</strain>
    </source>
</reference>
<gene>
    <name evidence="2" type="ORF">JIM95_01310</name>
    <name evidence="3" type="ORF">OS123_09175</name>
</gene>
<dbReference type="Proteomes" id="UP000650005">
    <property type="component" value="Unassembled WGS sequence"/>
</dbReference>
<evidence type="ECO:0000313" key="3">
    <source>
        <dbReference type="EMBL" id="MCX7538703.1"/>
    </source>
</evidence>
<dbReference type="Proteomes" id="UP001070238">
    <property type="component" value="Unassembled WGS sequence"/>
</dbReference>
<evidence type="ECO:0000313" key="5">
    <source>
        <dbReference type="Proteomes" id="UP001070238"/>
    </source>
</evidence>
<organism evidence="3 5">
    <name type="scientific">Corynebacterium antarcticum</name>
    <dbReference type="NCBI Taxonomy" id="2800405"/>
    <lineage>
        <taxon>Bacteria</taxon>
        <taxon>Bacillati</taxon>
        <taxon>Actinomycetota</taxon>
        <taxon>Actinomycetes</taxon>
        <taxon>Mycobacteriales</taxon>
        <taxon>Corynebacteriaceae</taxon>
        <taxon>Corynebacterium</taxon>
    </lineage>
</organism>
<protein>
    <recommendedName>
        <fullName evidence="1">DUF6891 domain-containing protein</fullName>
    </recommendedName>
</protein>
<feature type="domain" description="DUF6891" evidence="1">
    <location>
        <begin position="31"/>
        <end position="190"/>
    </location>
</feature>
<evidence type="ECO:0000259" key="1">
    <source>
        <dbReference type="Pfam" id="PF21831"/>
    </source>
</evidence>
<dbReference type="EMBL" id="JAENIP010000007">
    <property type="protein sequence ID" value="MBK1843215.1"/>
    <property type="molecule type" value="Genomic_DNA"/>
</dbReference>
<dbReference type="RefSeq" id="WP_200256201.1">
    <property type="nucleotide sequence ID" value="NZ_JAENIP020000004.1"/>
</dbReference>
<keyword evidence="4" id="KW-1185">Reference proteome</keyword>
<dbReference type="InterPro" id="IPR054186">
    <property type="entry name" value="DUF6891"/>
</dbReference>
<accession>A0A9Q4GMA1</accession>
<dbReference type="AlphaFoldDB" id="A0A9Q4GMA1"/>
<sequence length="201" mass="22381">MNDLTTEKAQHLIDGGEIDDVLDELGQRILNGAIVELDDATDHLAEQLLNSRVDCRDARGSVVHVSEALARHVWGNCERTARPWADQETDADRLLTAFAALRESGIVSGLFTNWKAMDIPPECRGAVLVRRDDWQDLSFLRKRRLTINFAGVAEDESDIGLELTGALREAGLAASAPNHGKVTVRLLWKWHVPELVNAWVR</sequence>